<dbReference type="Proteomes" id="UP000578686">
    <property type="component" value="Unassembled WGS sequence"/>
</dbReference>
<proteinExistence type="predicted"/>
<organism evidence="2 3">
    <name type="scientific">Streptomyces lonarensis</name>
    <dbReference type="NCBI Taxonomy" id="700599"/>
    <lineage>
        <taxon>Bacteria</taxon>
        <taxon>Bacillati</taxon>
        <taxon>Actinomycetota</taxon>
        <taxon>Actinomycetes</taxon>
        <taxon>Kitasatosporales</taxon>
        <taxon>Streptomycetaceae</taxon>
        <taxon>Streptomyces</taxon>
    </lineage>
</organism>
<reference evidence="2 3" key="1">
    <citation type="submission" date="2020-03" db="EMBL/GenBank/DDBJ databases">
        <title>Draft genome of Streptomyces sp. ventii, isolated from the Axial Seamount in the Pacific Ocean, and resequencing of the two type strains Streptomyces lonarensis strain NCL 716 and Streptomyces bohaiensis strain 11A07.</title>
        <authorList>
            <person name="Loughran R.M."/>
            <person name="Pfannmuller K.M."/>
            <person name="Wasson B.J."/>
            <person name="Deadmond M.C."/>
            <person name="Paddock B.E."/>
            <person name="Koyack M.J."/>
            <person name="Gallegos D.A."/>
            <person name="Mitchell E.A."/>
            <person name="Ushijima B."/>
            <person name="Saw J.H."/>
            <person name="Mcphail K.L."/>
            <person name="Videau P."/>
        </authorList>
    </citation>
    <scope>NUCLEOTIDE SEQUENCE [LARGE SCALE GENOMIC DNA]</scope>
    <source>
        <strain evidence="2 3">NCL716</strain>
    </source>
</reference>
<keyword evidence="3" id="KW-1185">Reference proteome</keyword>
<evidence type="ECO:0000256" key="1">
    <source>
        <dbReference type="SAM" id="MobiDB-lite"/>
    </source>
</evidence>
<feature type="compositionally biased region" description="Basic and acidic residues" evidence="1">
    <location>
        <begin position="88"/>
        <end position="124"/>
    </location>
</feature>
<dbReference type="AlphaFoldDB" id="A0A7X6D5M6"/>
<evidence type="ECO:0000313" key="3">
    <source>
        <dbReference type="Proteomes" id="UP000578686"/>
    </source>
</evidence>
<name>A0A7X6D5M6_9ACTN</name>
<feature type="region of interest" description="Disordered" evidence="1">
    <location>
        <begin position="88"/>
        <end position="157"/>
    </location>
</feature>
<protein>
    <submittedName>
        <fullName evidence="2">Uncharacterized protein</fullName>
    </submittedName>
</protein>
<gene>
    <name evidence="2" type="ORF">HCN56_24325</name>
</gene>
<accession>A0A7X6D5M6</accession>
<dbReference type="EMBL" id="JAAVJD010000355">
    <property type="protein sequence ID" value="NJQ08614.1"/>
    <property type="molecule type" value="Genomic_DNA"/>
</dbReference>
<dbReference type="RefSeq" id="WP_167974622.1">
    <property type="nucleotide sequence ID" value="NZ_BHZG01000089.1"/>
</dbReference>
<evidence type="ECO:0000313" key="2">
    <source>
        <dbReference type="EMBL" id="NJQ08614.1"/>
    </source>
</evidence>
<sequence length="157" mass="16755">MPNSEDFRKTIGSSSAVHFAAGTVDLAAEKLRGLPAAFDKIKAEAPGKVESFRENDLPKLRERGRTLAEQGAETAREYASKARETYAELAERGRGPVEEWARGTEKEHGETEDGEPKVVVERVEQVTVTTVPDDASSLTGDGPDAAGDSADKGPKGS</sequence>
<comment type="caution">
    <text evidence="2">The sequence shown here is derived from an EMBL/GenBank/DDBJ whole genome shotgun (WGS) entry which is preliminary data.</text>
</comment>